<proteinExistence type="predicted"/>
<feature type="domain" description="Copper amine oxidase-like N-terminal" evidence="1">
    <location>
        <begin position="372"/>
        <end position="463"/>
    </location>
</feature>
<name>A0A3L7K060_9BACI</name>
<reference evidence="2 3" key="1">
    <citation type="submission" date="2018-10" db="EMBL/GenBank/DDBJ databases">
        <title>Falsibacillus sp. genome draft.</title>
        <authorList>
            <person name="Shi S."/>
        </authorList>
    </citation>
    <scope>NUCLEOTIDE SEQUENCE [LARGE SCALE GENOMIC DNA]</scope>
    <source>
        <strain evidence="2 3">GY 10110</strain>
    </source>
</reference>
<evidence type="ECO:0000313" key="3">
    <source>
        <dbReference type="Proteomes" id="UP000276770"/>
    </source>
</evidence>
<gene>
    <name evidence="2" type="ORF">D9X91_09560</name>
</gene>
<evidence type="ECO:0000259" key="1">
    <source>
        <dbReference type="Pfam" id="PF07833"/>
    </source>
</evidence>
<dbReference type="AlphaFoldDB" id="A0A3L7K060"/>
<protein>
    <recommendedName>
        <fullName evidence="1">Copper amine oxidase-like N-terminal domain-containing protein</fullName>
    </recommendedName>
</protein>
<dbReference type="SUPFAM" id="SSF55383">
    <property type="entry name" value="Copper amine oxidase, domain N"/>
    <property type="match status" value="1"/>
</dbReference>
<dbReference type="InterPro" id="IPR036582">
    <property type="entry name" value="Mao_N_sf"/>
</dbReference>
<dbReference type="InterPro" id="IPR012854">
    <property type="entry name" value="Cu_amine_oxidase-like_N"/>
</dbReference>
<keyword evidence="3" id="KW-1185">Reference proteome</keyword>
<sequence length="469" mass="54163">MARKILIIGFLLLLVILSALSLQWNRFSDKEAPSGSSVDGRQEITIVHQKNTFQIKQTVYLPKGTYNLHIPPKTELSSCVTAEEAECDWTKRNNSLQKEEGPITLEYKTMAGRINDHYFASQWAIKLEDVKMVDTKINFAEQTLRNGEWFSSGQRIAMKGLKLVDYYKFESQGGAPPLYWEKGTWKKKKLDELYTIYYQGDANKDFGKLKELDFPYEQNPINIIVSKQNQHISSKDFYVINQEKQLTSIIPLSIKESIIQHAHFEPDQRWYADVVASLVTKTAIGSVHSISMFHKLDGFMRPKEQNTFISGFYRLKGVVSAEKLDQLLSRAKGYPIHFFKLNKIEKESYRNLIAYDERPVRFHGSPLHGVECIYDDGKMLFPAAMVFKGLGFTVKNNSDDHEWMIIKGEEHVRLSETGNFLYINGEKYGMLTNPFVHINQSVYIDEGWLKKIFHLSIDKRENSIVISEQ</sequence>
<dbReference type="Pfam" id="PF07833">
    <property type="entry name" value="Cu_amine_oxidN1"/>
    <property type="match status" value="1"/>
</dbReference>
<dbReference type="RefSeq" id="WP_121680380.1">
    <property type="nucleotide sequence ID" value="NZ_RCVZ01000005.1"/>
</dbReference>
<dbReference type="Proteomes" id="UP000276770">
    <property type="component" value="Unassembled WGS sequence"/>
</dbReference>
<accession>A0A3L7K060</accession>
<organism evidence="2 3">
    <name type="scientific">Falsibacillus albus</name>
    <dbReference type="NCBI Taxonomy" id="2478915"/>
    <lineage>
        <taxon>Bacteria</taxon>
        <taxon>Bacillati</taxon>
        <taxon>Bacillota</taxon>
        <taxon>Bacilli</taxon>
        <taxon>Bacillales</taxon>
        <taxon>Bacillaceae</taxon>
        <taxon>Falsibacillus</taxon>
    </lineage>
</organism>
<comment type="caution">
    <text evidence="2">The sequence shown here is derived from an EMBL/GenBank/DDBJ whole genome shotgun (WGS) entry which is preliminary data.</text>
</comment>
<dbReference type="EMBL" id="RCVZ01000005">
    <property type="protein sequence ID" value="RLQ95854.1"/>
    <property type="molecule type" value="Genomic_DNA"/>
</dbReference>
<evidence type="ECO:0000313" key="2">
    <source>
        <dbReference type="EMBL" id="RLQ95854.1"/>
    </source>
</evidence>
<dbReference type="OrthoDB" id="2431422at2"/>